<dbReference type="InterPro" id="IPR029016">
    <property type="entry name" value="GAF-like_dom_sf"/>
</dbReference>
<dbReference type="RefSeq" id="WP_176442635.1">
    <property type="nucleotide sequence ID" value="NZ_FZOT01000031.1"/>
</dbReference>
<accession>A0A239M3W5</accession>
<evidence type="ECO:0000259" key="1">
    <source>
        <dbReference type="Pfam" id="PF13185"/>
    </source>
</evidence>
<dbReference type="AlphaFoldDB" id="A0A239M3W5"/>
<proteinExistence type="predicted"/>
<dbReference type="Proteomes" id="UP000198284">
    <property type="component" value="Unassembled WGS sequence"/>
</dbReference>
<dbReference type="InterPro" id="IPR003018">
    <property type="entry name" value="GAF"/>
</dbReference>
<gene>
    <name evidence="2" type="ORF">SAMN06265795_13121</name>
</gene>
<feature type="domain" description="GAF" evidence="1">
    <location>
        <begin position="45"/>
        <end position="180"/>
    </location>
</feature>
<dbReference type="Pfam" id="PF13185">
    <property type="entry name" value="GAF_2"/>
    <property type="match status" value="1"/>
</dbReference>
<dbReference type="EMBL" id="FZOT01000031">
    <property type="protein sequence ID" value="SNT37527.1"/>
    <property type="molecule type" value="Genomic_DNA"/>
</dbReference>
<keyword evidence="3" id="KW-1185">Reference proteome</keyword>
<name>A0A239M3W5_9BURK</name>
<evidence type="ECO:0000313" key="2">
    <source>
        <dbReference type="EMBL" id="SNT37527.1"/>
    </source>
</evidence>
<dbReference type="Gene3D" id="3.30.450.40">
    <property type="match status" value="1"/>
</dbReference>
<reference evidence="2 3" key="1">
    <citation type="submission" date="2017-06" db="EMBL/GenBank/DDBJ databases">
        <authorList>
            <person name="Kim H.J."/>
            <person name="Triplett B.A."/>
        </authorList>
    </citation>
    <scope>NUCLEOTIDE SEQUENCE [LARGE SCALE GENOMIC DNA]</scope>
    <source>
        <strain evidence="2 3">U15</strain>
    </source>
</reference>
<dbReference type="SUPFAM" id="SSF55781">
    <property type="entry name" value="GAF domain-like"/>
    <property type="match status" value="1"/>
</dbReference>
<evidence type="ECO:0000313" key="3">
    <source>
        <dbReference type="Proteomes" id="UP000198284"/>
    </source>
</evidence>
<sequence>MEHAALRFEDILITHALATRPLRPTHGKSEDAALVRIARAMAKDDQAILDELCSLGMELCSAGSCGITLLNLTDPDTDLQWVAVQGEVAELTGKSAPSVDSPCKYSIEQKAPQLLSQPERYFAWMQFDPSIAEALIVPLFWHGQQGIGTIWVLSHDPAIQFDREHVRIMSVLGSHATAALRVRAAWNS</sequence>
<organism evidence="2 3">
    <name type="scientific">Noviherbaspirillum humi</name>
    <dbReference type="NCBI Taxonomy" id="1688639"/>
    <lineage>
        <taxon>Bacteria</taxon>
        <taxon>Pseudomonadati</taxon>
        <taxon>Pseudomonadota</taxon>
        <taxon>Betaproteobacteria</taxon>
        <taxon>Burkholderiales</taxon>
        <taxon>Oxalobacteraceae</taxon>
        <taxon>Noviherbaspirillum</taxon>
    </lineage>
</organism>
<protein>
    <submittedName>
        <fullName evidence="2">GAF domain-containing protein</fullName>
    </submittedName>
</protein>